<accession>A0A1H5U8V6</accession>
<dbReference type="Proteomes" id="UP000236752">
    <property type="component" value="Unassembled WGS sequence"/>
</dbReference>
<proteinExistence type="predicted"/>
<reference evidence="2 3" key="1">
    <citation type="submission" date="2016-10" db="EMBL/GenBank/DDBJ databases">
        <authorList>
            <person name="de Groot N.N."/>
        </authorList>
    </citation>
    <scope>NUCLEOTIDE SEQUENCE [LARGE SCALE GENOMIC DNA]</scope>
    <source>
        <strain evidence="2 3">DSM 26915</strain>
    </source>
</reference>
<name>A0A1H5U8V6_9RHOB</name>
<dbReference type="Gene3D" id="1.20.1270.70">
    <property type="entry name" value="Designed single chain three-helix bundle"/>
    <property type="match status" value="1"/>
</dbReference>
<dbReference type="AlphaFoldDB" id="A0A1H5U8V6"/>
<evidence type="ECO:0000313" key="3">
    <source>
        <dbReference type="Proteomes" id="UP000236752"/>
    </source>
</evidence>
<sequence>MDQKVIATGLVSALIGFGLGIVAAPSAPKLSEIGDTISEKLAPSAEANESLAKLVGDLDAKMDGLSERLDGLEETVSASSAKDAVSELGSKIETLSSDVATSLESTAASLGEQLSALSVAGSSPVEAAPEGITPGMTAVFNDGAVRAFVSRVDDNAVALSLNGSAKTLAVGGSTKVDDCQITLDAVDRGHAVLSAACGEGASDEKVALSGNAETYGIGKTAILGDGAARIYVSGVDTETNSARLAVNGLTLETYTGGSKIELDGSDCVATVEAVSAGAVSLGYLCE</sequence>
<dbReference type="OrthoDB" id="7874005at2"/>
<dbReference type="RefSeq" id="WP_103909245.1">
    <property type="nucleotide sequence ID" value="NZ_FNUZ01000001.1"/>
</dbReference>
<evidence type="ECO:0000313" key="2">
    <source>
        <dbReference type="EMBL" id="SEF71453.1"/>
    </source>
</evidence>
<gene>
    <name evidence="2" type="ORF">SAMN04488045_0909</name>
</gene>
<dbReference type="EMBL" id="FNUZ01000001">
    <property type="protein sequence ID" value="SEF71453.1"/>
    <property type="molecule type" value="Genomic_DNA"/>
</dbReference>
<keyword evidence="1" id="KW-0175">Coiled coil</keyword>
<evidence type="ECO:0000256" key="1">
    <source>
        <dbReference type="SAM" id="Coils"/>
    </source>
</evidence>
<keyword evidence="3" id="KW-1185">Reference proteome</keyword>
<protein>
    <submittedName>
        <fullName evidence="2">Uncharacterized protein</fullName>
    </submittedName>
</protein>
<feature type="coiled-coil region" evidence="1">
    <location>
        <begin position="55"/>
        <end position="82"/>
    </location>
</feature>
<organism evidence="2 3">
    <name type="scientific">Thalassococcus halodurans</name>
    <dbReference type="NCBI Taxonomy" id="373675"/>
    <lineage>
        <taxon>Bacteria</taxon>
        <taxon>Pseudomonadati</taxon>
        <taxon>Pseudomonadota</taxon>
        <taxon>Alphaproteobacteria</taxon>
        <taxon>Rhodobacterales</taxon>
        <taxon>Roseobacteraceae</taxon>
        <taxon>Thalassococcus</taxon>
    </lineage>
</organism>